<proteinExistence type="inferred from homology"/>
<evidence type="ECO:0000313" key="4">
    <source>
        <dbReference type="EMBL" id="KAK6535731.1"/>
    </source>
</evidence>
<keyword evidence="3" id="KW-0472">Membrane</keyword>
<sequence length="326" mass="37715">MVDFRRFVYSLIPERRKSEESFDCESSLLPEKEEHHDKSISRLNNFPRDGTEIEDSRDSYLHFFIRFFHITLTLFFAFTTAMLYINIKTTNVLNPQITYSPATSAIKYTTRLFDSGLNYGKTIYQGPPAKKNNDAWTALFIHGLTRISAAEAAPMQNKTLPIPDDPENYITSLAVFHQLHCLNAIRMALWNATLIRGEEDETNMRHLDHCVDMIRQAIMCHSDISPFVWGRDPRDGKAKGISSVTHTCRDFEAIQKWAQDRPFKTGFNTSKVITGDPLGWADYHYVLDYGEITDWEKQEPDYKNWAEGKKQEMLKSGQIFYDGDNI</sequence>
<evidence type="ECO:0000313" key="5">
    <source>
        <dbReference type="Proteomes" id="UP001365542"/>
    </source>
</evidence>
<comment type="pathway">
    <text evidence="1">Mycotoxin biosynthesis.</text>
</comment>
<evidence type="ECO:0000256" key="3">
    <source>
        <dbReference type="SAM" id="Phobius"/>
    </source>
</evidence>
<keyword evidence="3" id="KW-1133">Transmembrane helix</keyword>
<dbReference type="PANTHER" id="PTHR33365:SF4">
    <property type="entry name" value="CYCLOCHLOROTINE BIOSYNTHESIS PROTEIN O"/>
    <property type="match status" value="1"/>
</dbReference>
<dbReference type="Proteomes" id="UP001365542">
    <property type="component" value="Unassembled WGS sequence"/>
</dbReference>
<feature type="transmembrane region" description="Helical" evidence="3">
    <location>
        <begin position="63"/>
        <end position="85"/>
    </location>
</feature>
<reference evidence="4 5" key="1">
    <citation type="submission" date="2019-10" db="EMBL/GenBank/DDBJ databases">
        <authorList>
            <person name="Palmer J.M."/>
        </authorList>
    </citation>
    <scope>NUCLEOTIDE SEQUENCE [LARGE SCALE GENOMIC DNA]</scope>
    <source>
        <strain evidence="4 5">TWF694</strain>
    </source>
</reference>
<comment type="similarity">
    <text evidence="2">Belongs to the ustYa family.</text>
</comment>
<dbReference type="PANTHER" id="PTHR33365">
    <property type="entry name" value="YALI0B05434P"/>
    <property type="match status" value="1"/>
</dbReference>
<evidence type="ECO:0000256" key="2">
    <source>
        <dbReference type="ARBA" id="ARBA00035112"/>
    </source>
</evidence>
<evidence type="ECO:0000256" key="1">
    <source>
        <dbReference type="ARBA" id="ARBA00004685"/>
    </source>
</evidence>
<dbReference type="EMBL" id="JAVHJO010000010">
    <property type="protein sequence ID" value="KAK6535731.1"/>
    <property type="molecule type" value="Genomic_DNA"/>
</dbReference>
<dbReference type="InterPro" id="IPR021765">
    <property type="entry name" value="UstYa-like"/>
</dbReference>
<protein>
    <submittedName>
        <fullName evidence="4">Uncharacterized protein</fullName>
    </submittedName>
</protein>
<name>A0AAV9X7D7_9PEZI</name>
<dbReference type="AlphaFoldDB" id="A0AAV9X7D7"/>
<accession>A0AAV9X7D7</accession>
<gene>
    <name evidence="4" type="ORF">TWF694_002180</name>
</gene>
<comment type="caution">
    <text evidence="4">The sequence shown here is derived from an EMBL/GenBank/DDBJ whole genome shotgun (WGS) entry which is preliminary data.</text>
</comment>
<keyword evidence="3" id="KW-0812">Transmembrane</keyword>
<dbReference type="GO" id="GO:0043386">
    <property type="term" value="P:mycotoxin biosynthetic process"/>
    <property type="evidence" value="ECO:0007669"/>
    <property type="project" value="InterPro"/>
</dbReference>
<keyword evidence="5" id="KW-1185">Reference proteome</keyword>
<organism evidence="4 5">
    <name type="scientific">Orbilia ellipsospora</name>
    <dbReference type="NCBI Taxonomy" id="2528407"/>
    <lineage>
        <taxon>Eukaryota</taxon>
        <taxon>Fungi</taxon>
        <taxon>Dikarya</taxon>
        <taxon>Ascomycota</taxon>
        <taxon>Pezizomycotina</taxon>
        <taxon>Orbiliomycetes</taxon>
        <taxon>Orbiliales</taxon>
        <taxon>Orbiliaceae</taxon>
        <taxon>Orbilia</taxon>
    </lineage>
</organism>
<dbReference type="Pfam" id="PF11807">
    <property type="entry name" value="UstYa"/>
    <property type="match status" value="1"/>
</dbReference>